<accession>A0A9N9GYR2</accession>
<dbReference type="Proteomes" id="UP000789405">
    <property type="component" value="Unassembled WGS sequence"/>
</dbReference>
<dbReference type="AlphaFoldDB" id="A0A9N9GYR2"/>
<sequence>MQKHTNSCINAPESAKTIKANSQQVNLVNNPELKTRQGVIDNYVYVDKIDCNKLLDLEYKFAKIKFFHTLRSSFKISNYVKLFGELLNKVYEDIKKGVEVEIKNYKKEIALVLPALTRWSTHLECIKSLMKSQTAIQQMLFDPSTMTLNSEPIIATLKAFESNNSAISTIYSRFNTILVEIQKIECSYSTEI</sequence>
<dbReference type="OrthoDB" id="2443778at2759"/>
<keyword evidence="2" id="KW-1185">Reference proteome</keyword>
<evidence type="ECO:0000313" key="1">
    <source>
        <dbReference type="EMBL" id="CAG8644031.1"/>
    </source>
</evidence>
<organism evidence="1 2">
    <name type="scientific">Dentiscutata erythropus</name>
    <dbReference type="NCBI Taxonomy" id="1348616"/>
    <lineage>
        <taxon>Eukaryota</taxon>
        <taxon>Fungi</taxon>
        <taxon>Fungi incertae sedis</taxon>
        <taxon>Mucoromycota</taxon>
        <taxon>Glomeromycotina</taxon>
        <taxon>Glomeromycetes</taxon>
        <taxon>Diversisporales</taxon>
        <taxon>Gigasporaceae</taxon>
        <taxon>Dentiscutata</taxon>
    </lineage>
</organism>
<evidence type="ECO:0000313" key="2">
    <source>
        <dbReference type="Proteomes" id="UP000789405"/>
    </source>
</evidence>
<reference evidence="1" key="1">
    <citation type="submission" date="2021-06" db="EMBL/GenBank/DDBJ databases">
        <authorList>
            <person name="Kallberg Y."/>
            <person name="Tangrot J."/>
            <person name="Rosling A."/>
        </authorList>
    </citation>
    <scope>NUCLEOTIDE SEQUENCE</scope>
    <source>
        <strain evidence="1">MA453B</strain>
    </source>
</reference>
<proteinExistence type="predicted"/>
<dbReference type="EMBL" id="CAJVPY010005485">
    <property type="protein sequence ID" value="CAG8644031.1"/>
    <property type="molecule type" value="Genomic_DNA"/>
</dbReference>
<name>A0A9N9GYR2_9GLOM</name>
<gene>
    <name evidence="1" type="ORF">DERYTH_LOCUS9816</name>
</gene>
<comment type="caution">
    <text evidence="1">The sequence shown here is derived from an EMBL/GenBank/DDBJ whole genome shotgun (WGS) entry which is preliminary data.</text>
</comment>
<protein>
    <submittedName>
        <fullName evidence="1">278_t:CDS:1</fullName>
    </submittedName>
</protein>